<feature type="region of interest" description="Disordered" evidence="1">
    <location>
        <begin position="556"/>
        <end position="636"/>
    </location>
</feature>
<dbReference type="SUPFAM" id="SSF52058">
    <property type="entry name" value="L domain-like"/>
    <property type="match status" value="1"/>
</dbReference>
<dbReference type="GO" id="GO:0031146">
    <property type="term" value="P:SCF-dependent proteasomal ubiquitin-dependent protein catabolic process"/>
    <property type="evidence" value="ECO:0007669"/>
    <property type="project" value="TreeGrafter"/>
</dbReference>
<dbReference type="InterPro" id="IPR001611">
    <property type="entry name" value="Leu-rich_rpt"/>
</dbReference>
<evidence type="ECO:0000313" key="5">
    <source>
        <dbReference type="Proteomes" id="UP000673552"/>
    </source>
</evidence>
<feature type="compositionally biased region" description="Low complexity" evidence="1">
    <location>
        <begin position="561"/>
        <end position="571"/>
    </location>
</feature>
<feature type="region of interest" description="Disordered" evidence="1">
    <location>
        <begin position="1199"/>
        <end position="1227"/>
    </location>
</feature>
<reference evidence="5" key="2">
    <citation type="journal article" date="2021" name="Sci. Data">
        <title>Chromosome-scale genome sequencing, assembly and annotation of six genomes from subfamily Leishmaniinae.</title>
        <authorList>
            <person name="Almutairi H."/>
            <person name="Urbaniak M.D."/>
            <person name="Bates M.D."/>
            <person name="Jariyapan N."/>
            <person name="Kwakye-Nuako G."/>
            <person name="Thomaz Soccol V."/>
            <person name="Al-Salem W.S."/>
            <person name="Dillon R.J."/>
            <person name="Bates P.A."/>
            <person name="Gatherer D."/>
        </authorList>
    </citation>
    <scope>NUCLEOTIDE SEQUENCE [LARGE SCALE GENOMIC DNA]</scope>
</reference>
<gene>
    <name evidence="3" type="ORF">LSCM1_01429</name>
    <name evidence="4" type="ORF">LSCM1_01453</name>
</gene>
<dbReference type="Pfam" id="PF13516">
    <property type="entry name" value="LRR_6"/>
    <property type="match status" value="1"/>
</dbReference>
<dbReference type="GeneID" id="92511554"/>
<dbReference type="EMBL" id="JAFEUZ010000031">
    <property type="protein sequence ID" value="KAG5471347.1"/>
    <property type="molecule type" value="Genomic_DNA"/>
</dbReference>
<feature type="compositionally biased region" description="Polar residues" evidence="1">
    <location>
        <begin position="621"/>
        <end position="632"/>
    </location>
</feature>
<feature type="region of interest" description="Disordered" evidence="1">
    <location>
        <begin position="188"/>
        <end position="219"/>
    </location>
</feature>
<feature type="compositionally biased region" description="Basic and acidic residues" evidence="1">
    <location>
        <begin position="958"/>
        <end position="976"/>
    </location>
</feature>
<sequence length="1391" mass="148124">MRAGRLGGVLVGRLVSFLVRSTVPHAGHYIADPSSATAFPSADLAAQERARSPWRRVLHWEAGVEREEDCRRRQATSSTCSKACEKDITSYRNGGSWMHSHWWLSRPLVLGQVSMGTSPPTCFHATHDGVCRDARGDATQQVSHGPSCAAVAAPPPTPLYAYGDHPAFLPLRMAEGCRASATCSTRARGPTMTTAELSKEGAADLDVPSPPPAQGGQQPRRCCPSFLTAVHLYECKAPPIPPSSSSSAACDSAAPWWDGFLRCPCCAHLQLLDIHLEGADKGNGEGWASVAAPVDSAGQSAREFPPPSVSPLSNTLNAQLRNPGSAPVEGRSREPLLERRQPQMQSMASMAGSASARLHLCTLVLRYITEVHLISSETLHDVGFLGELPSLRLADVSLNASLADTGVRGLCRSATLRVIDMSYCPQVDAAAAELVRCLVQLEELYLSGTGLTDATLWTLMTHLRSSRGILLATGTGAPVSEQPPDSARPDRARQLRVLHALACRHLRNPYRALTSAAAIHRNPLVQRGRDGEVRGQSCWIGQQELRVSAVAMGARLHESGQSRSRSSDSSGAQREDGMMEVGDATESAADAAEEDAGVMRSPLEGGQDAVPHQARGGSLPVASSSPLTSESTAAGVEEARAVEKGITAVDLPGLLAAPLPLLWERLTTLVFTDTKFRCALGDVGQLPSLLHLSLRGCSMEVGEWRGAGEVAPRPWLSGLEHSAFLHTVDLDGCSASAVRDAGSLLLLARLPSLQNVSLSHTRVRDADLDAFAAELYRSGATASQHRFRRLCLRACGSIAHVEAVSLLSSVRVLDLSDTAVRQEVLDVLGNSSRAPGSGGSHALQVLNCSACSLIADLSPLVHLRHLRWLDVSHTPVTTVGVAALRFCPSLTHLTLKNCPGVHHVRDIMAIATLEVLNAQGSGLYDSDDAEEQEGGPISTEARRVTGQSRCRSFIRPLPRSDDSRAAEKDSNRRPDVTDVFPDSDDELYTSSLHTLLLSHTRVRRIYRLGLLPSLMCLDLSRTAVTDSELVKFVCTGLAVADKRAAGARLELARNVPEVIDSLSALRLDEKAGQGRRGPPLRLLSLQFCRGIFSVGALGLCPHLTKLDISSSNVTSQGLLGLHRSTSLAQLRLLACKGVHDMRVLQLIPSLAEVDGSGCNAHSGRITGTDVRGWIGARNAGDGRRSGVEANESGERFLSSALSSRGGDGPQRAPPLLRSDLPQEGGSATEDVAAVRRVAEGPPLLTTGLRQVDAFLVCSPLRASGFRRLVLDGCVNICSLVELSVLPFLLELSLCNCHGITAESVAELTSLPQCQSRSPGAVTPGSVVASSAPPLLAPFPSLRTLRLSSCRNLTGSLAGLQLLPELRYVHIDRCGITSVSEVVAALQNRIVL</sequence>
<proteinExistence type="predicted"/>
<dbReference type="SUPFAM" id="SSF52047">
    <property type="entry name" value="RNI-like"/>
    <property type="match status" value="1"/>
</dbReference>
<dbReference type="RefSeq" id="XP_067176321.1">
    <property type="nucleotide sequence ID" value="XM_067319042.1"/>
</dbReference>
<dbReference type="KEGG" id="lmat:92511554"/>
<feature type="signal peptide" evidence="2">
    <location>
        <begin position="1"/>
        <end position="21"/>
    </location>
</feature>
<keyword evidence="5" id="KW-1185">Reference proteome</keyword>
<keyword evidence="2" id="KW-0732">Signal</keyword>
<dbReference type="Gene3D" id="3.80.10.10">
    <property type="entry name" value="Ribonuclease Inhibitor"/>
    <property type="match status" value="4"/>
</dbReference>
<organism evidence="4 5">
    <name type="scientific">Leishmania martiniquensis</name>
    <dbReference type="NCBI Taxonomy" id="1580590"/>
    <lineage>
        <taxon>Eukaryota</taxon>
        <taxon>Discoba</taxon>
        <taxon>Euglenozoa</taxon>
        <taxon>Kinetoplastea</taxon>
        <taxon>Metakinetoplastina</taxon>
        <taxon>Trypanosomatida</taxon>
        <taxon>Trypanosomatidae</taxon>
        <taxon>Leishmaniinae</taxon>
        <taxon>Leishmania</taxon>
    </lineage>
</organism>
<evidence type="ECO:0000313" key="4">
    <source>
        <dbReference type="EMBL" id="KAG5471369.1"/>
    </source>
</evidence>
<reference evidence="4" key="3">
    <citation type="submission" date="2021-03" db="EMBL/GenBank/DDBJ databases">
        <title>Leishmania (Mundinia) martiniquensis Genome sequencing and assembly.</title>
        <authorList>
            <person name="Almutairi H."/>
            <person name="Gatherer D."/>
        </authorList>
    </citation>
    <scope>NUCLEOTIDE SEQUENCE</scope>
    <source>
        <strain evidence="4">LSCM1</strain>
    </source>
</reference>
<dbReference type="InterPro" id="IPR006553">
    <property type="entry name" value="Leu-rich_rpt_Cys-con_subtyp"/>
</dbReference>
<reference evidence="5" key="1">
    <citation type="journal article" date="2021" name="Microbiol. Resour. Announc.">
        <title>LGAAP: Leishmaniinae Genome Assembly and Annotation Pipeline.</title>
        <authorList>
            <person name="Almutairi H."/>
            <person name="Urbaniak M.D."/>
            <person name="Bates M.D."/>
            <person name="Jariyapan N."/>
            <person name="Kwakye-Nuako G."/>
            <person name="Thomaz-Soccol V."/>
            <person name="Al-Salem W.S."/>
            <person name="Dillon R.J."/>
            <person name="Bates P.A."/>
            <person name="Gatherer D."/>
        </authorList>
    </citation>
    <scope>NUCLEOTIDE SEQUENCE [LARGE SCALE GENOMIC DNA]</scope>
</reference>
<dbReference type="SMART" id="SM00367">
    <property type="entry name" value="LRR_CC"/>
    <property type="match status" value="5"/>
</dbReference>
<name>A0A836GFU0_9TRYP</name>
<dbReference type="GO" id="GO:0019005">
    <property type="term" value="C:SCF ubiquitin ligase complex"/>
    <property type="evidence" value="ECO:0007669"/>
    <property type="project" value="TreeGrafter"/>
</dbReference>
<accession>A0A836GFU0</accession>
<protein>
    <submittedName>
        <fullName evidence="4">Uncharacterized protein</fullName>
    </submittedName>
</protein>
<evidence type="ECO:0000313" key="3">
    <source>
        <dbReference type="EMBL" id="KAG5471347.1"/>
    </source>
</evidence>
<dbReference type="Proteomes" id="UP000673552">
    <property type="component" value="Unassembled WGS sequence"/>
</dbReference>
<feature type="chain" id="PRO_5044663486" evidence="2">
    <location>
        <begin position="22"/>
        <end position="1391"/>
    </location>
</feature>
<dbReference type="PANTHER" id="PTHR13318">
    <property type="entry name" value="PARTNER OF PAIRED, ISOFORM B-RELATED"/>
    <property type="match status" value="1"/>
</dbReference>
<dbReference type="OrthoDB" id="264516at2759"/>
<feature type="region of interest" description="Disordered" evidence="1">
    <location>
        <begin position="924"/>
        <end position="980"/>
    </location>
</feature>
<dbReference type="EMBL" id="JAFEUZ010000031">
    <property type="protein sequence ID" value="KAG5471369.1"/>
    <property type="molecule type" value="Genomic_DNA"/>
</dbReference>
<evidence type="ECO:0000256" key="2">
    <source>
        <dbReference type="SAM" id="SignalP"/>
    </source>
</evidence>
<comment type="caution">
    <text evidence="4">The sequence shown here is derived from an EMBL/GenBank/DDBJ whole genome shotgun (WGS) entry which is preliminary data.</text>
</comment>
<evidence type="ECO:0000256" key="1">
    <source>
        <dbReference type="SAM" id="MobiDB-lite"/>
    </source>
</evidence>
<dbReference type="InterPro" id="IPR032675">
    <property type="entry name" value="LRR_dom_sf"/>
</dbReference>